<dbReference type="Pfam" id="PF02608">
    <property type="entry name" value="Bmp"/>
    <property type="match status" value="1"/>
</dbReference>
<evidence type="ECO:0000256" key="5">
    <source>
        <dbReference type="ARBA" id="ARBA00023136"/>
    </source>
</evidence>
<sequence>MIASRRRFCALLSLSLVFAGCSQQEAPKEAATNTPAATTGGGATLDKLTIGLITPGKINDKGWSQLANDSVEKIKGEIAGTETVPAIEDPGQANVAGAARDLAKKGCNLIFFHASEYDDAAATVAKEFPKTYFVVVGGRTTAPNLTPIQFKAGEATYLAGMLAGGMTKTGKVACVGGSEIPIVKEAFASFEKGVKAAKADAEVKIVFTGSGDDIAKAKQQTQALLDGGVDVVHHNANAAGQGVAQAVTDKADAMFIGANAPQDDLATPKNLGSFLVDAQAAYLLAAKAVKEGKATGAFSYGLKDKVVGLHYNDKFAGKVPDELKAKIAAAEADIVAGKVTP</sequence>
<dbReference type="Proteomes" id="UP000520814">
    <property type="component" value="Unassembled WGS sequence"/>
</dbReference>
<accession>A0A7W9SM12</accession>
<feature type="domain" description="ABC transporter substrate-binding protein PnrA-like" evidence="8">
    <location>
        <begin position="48"/>
        <end position="314"/>
    </location>
</feature>
<dbReference type="InterPro" id="IPR003760">
    <property type="entry name" value="PnrA-like"/>
</dbReference>
<keyword evidence="4 7" id="KW-0732">Signal</keyword>
<gene>
    <name evidence="9" type="ORF">HNQ39_000883</name>
</gene>
<dbReference type="CDD" id="cd06304">
    <property type="entry name" value="PBP1_BmpA_Med_PnrA-like"/>
    <property type="match status" value="1"/>
</dbReference>
<feature type="chain" id="PRO_5030695380" evidence="7">
    <location>
        <begin position="20"/>
        <end position="341"/>
    </location>
</feature>
<evidence type="ECO:0000256" key="4">
    <source>
        <dbReference type="ARBA" id="ARBA00022729"/>
    </source>
</evidence>
<dbReference type="AlphaFoldDB" id="A0A7W9SM12"/>
<proteinExistence type="inferred from homology"/>
<evidence type="ECO:0000313" key="10">
    <source>
        <dbReference type="Proteomes" id="UP000520814"/>
    </source>
</evidence>
<comment type="caution">
    <text evidence="9">The sequence shown here is derived from an EMBL/GenBank/DDBJ whole genome shotgun (WGS) entry which is preliminary data.</text>
</comment>
<dbReference type="PROSITE" id="PS51257">
    <property type="entry name" value="PROKAR_LIPOPROTEIN"/>
    <property type="match status" value="1"/>
</dbReference>
<evidence type="ECO:0000259" key="8">
    <source>
        <dbReference type="Pfam" id="PF02608"/>
    </source>
</evidence>
<dbReference type="GO" id="GO:0005886">
    <property type="term" value="C:plasma membrane"/>
    <property type="evidence" value="ECO:0007669"/>
    <property type="project" value="UniProtKB-SubCell"/>
</dbReference>
<evidence type="ECO:0000256" key="1">
    <source>
        <dbReference type="ARBA" id="ARBA00004193"/>
    </source>
</evidence>
<evidence type="ECO:0000313" key="9">
    <source>
        <dbReference type="EMBL" id="MBB6049121.1"/>
    </source>
</evidence>
<protein>
    <submittedName>
        <fullName evidence="9">Basic membrane lipoprotein Med (Substrate-binding protein (PBP1-ABC) superfamily)</fullName>
    </submittedName>
</protein>
<evidence type="ECO:0000256" key="6">
    <source>
        <dbReference type="ARBA" id="ARBA00023288"/>
    </source>
</evidence>
<dbReference type="InterPro" id="IPR050957">
    <property type="entry name" value="BMP_lipoprotein"/>
</dbReference>
<comment type="subcellular location">
    <subcellularLocation>
        <location evidence="1">Cell membrane</location>
        <topology evidence="1">Lipid-anchor</topology>
    </subcellularLocation>
</comment>
<dbReference type="PANTHER" id="PTHR34296:SF2">
    <property type="entry name" value="ABC TRANSPORTER GUANOSINE-BINDING PROTEIN NUPN"/>
    <property type="match status" value="1"/>
</dbReference>
<keyword evidence="6 9" id="KW-0449">Lipoprotein</keyword>
<keyword evidence="10" id="KW-1185">Reference proteome</keyword>
<evidence type="ECO:0000256" key="3">
    <source>
        <dbReference type="ARBA" id="ARBA00022475"/>
    </source>
</evidence>
<comment type="similarity">
    <text evidence="2">Belongs to the BMP lipoprotein family.</text>
</comment>
<feature type="signal peptide" evidence="7">
    <location>
        <begin position="1"/>
        <end position="19"/>
    </location>
</feature>
<evidence type="ECO:0000256" key="7">
    <source>
        <dbReference type="SAM" id="SignalP"/>
    </source>
</evidence>
<evidence type="ECO:0000256" key="2">
    <source>
        <dbReference type="ARBA" id="ARBA00008610"/>
    </source>
</evidence>
<keyword evidence="3" id="KW-1003">Cell membrane</keyword>
<organism evidence="9 10">
    <name type="scientific">Armatimonas rosea</name>
    <dbReference type="NCBI Taxonomy" id="685828"/>
    <lineage>
        <taxon>Bacteria</taxon>
        <taxon>Bacillati</taxon>
        <taxon>Armatimonadota</taxon>
        <taxon>Armatimonadia</taxon>
        <taxon>Armatimonadales</taxon>
        <taxon>Armatimonadaceae</taxon>
        <taxon>Armatimonas</taxon>
    </lineage>
</organism>
<dbReference type="SUPFAM" id="SSF53822">
    <property type="entry name" value="Periplasmic binding protein-like I"/>
    <property type="match status" value="1"/>
</dbReference>
<dbReference type="Gene3D" id="3.40.50.2300">
    <property type="match status" value="2"/>
</dbReference>
<keyword evidence="5" id="KW-0472">Membrane</keyword>
<dbReference type="EMBL" id="JACHGW010000001">
    <property type="protein sequence ID" value="MBB6049121.1"/>
    <property type="molecule type" value="Genomic_DNA"/>
</dbReference>
<dbReference type="RefSeq" id="WP_184192739.1">
    <property type="nucleotide sequence ID" value="NZ_JACHGW010000001.1"/>
</dbReference>
<dbReference type="PANTHER" id="PTHR34296">
    <property type="entry name" value="TRANSCRIPTIONAL ACTIVATOR PROTEIN MED"/>
    <property type="match status" value="1"/>
</dbReference>
<name>A0A7W9SM12_ARMRO</name>
<reference evidence="9 10" key="1">
    <citation type="submission" date="2020-08" db="EMBL/GenBank/DDBJ databases">
        <title>Genomic Encyclopedia of Type Strains, Phase IV (KMG-IV): sequencing the most valuable type-strain genomes for metagenomic binning, comparative biology and taxonomic classification.</title>
        <authorList>
            <person name="Goeker M."/>
        </authorList>
    </citation>
    <scope>NUCLEOTIDE SEQUENCE [LARGE SCALE GENOMIC DNA]</scope>
    <source>
        <strain evidence="9 10">DSM 23562</strain>
    </source>
</reference>
<dbReference type="InterPro" id="IPR028082">
    <property type="entry name" value="Peripla_BP_I"/>
</dbReference>